<keyword evidence="2" id="KW-1185">Reference proteome</keyword>
<comment type="caution">
    <text evidence="1">The sequence shown here is derived from an EMBL/GenBank/DDBJ whole genome shotgun (WGS) entry which is preliminary data.</text>
</comment>
<dbReference type="Proteomes" id="UP000683360">
    <property type="component" value="Unassembled WGS sequence"/>
</dbReference>
<dbReference type="AlphaFoldDB" id="A0A8S3T728"/>
<accession>A0A8S3T728</accession>
<dbReference type="OrthoDB" id="6103088at2759"/>
<proteinExistence type="predicted"/>
<organism evidence="1 2">
    <name type="scientific">Mytilus edulis</name>
    <name type="common">Blue mussel</name>
    <dbReference type="NCBI Taxonomy" id="6550"/>
    <lineage>
        <taxon>Eukaryota</taxon>
        <taxon>Metazoa</taxon>
        <taxon>Spiralia</taxon>
        <taxon>Lophotrochozoa</taxon>
        <taxon>Mollusca</taxon>
        <taxon>Bivalvia</taxon>
        <taxon>Autobranchia</taxon>
        <taxon>Pteriomorphia</taxon>
        <taxon>Mytilida</taxon>
        <taxon>Mytiloidea</taxon>
        <taxon>Mytilidae</taxon>
        <taxon>Mytilinae</taxon>
        <taxon>Mytilus</taxon>
    </lineage>
</organism>
<reference evidence="1" key="1">
    <citation type="submission" date="2021-03" db="EMBL/GenBank/DDBJ databases">
        <authorList>
            <person name="Bekaert M."/>
        </authorList>
    </citation>
    <scope>NUCLEOTIDE SEQUENCE</scope>
</reference>
<gene>
    <name evidence="1" type="ORF">MEDL_42207</name>
</gene>
<evidence type="ECO:0000313" key="1">
    <source>
        <dbReference type="EMBL" id="CAG2229288.1"/>
    </source>
</evidence>
<evidence type="ECO:0000313" key="2">
    <source>
        <dbReference type="Proteomes" id="UP000683360"/>
    </source>
</evidence>
<dbReference type="EMBL" id="CAJPWZ010002023">
    <property type="protein sequence ID" value="CAG2229288.1"/>
    <property type="molecule type" value="Genomic_DNA"/>
</dbReference>
<sequence>MAAPMGSCSIGFFASTKCGISSLHPSHTTLSRLKDCQRNIQAHLLKVGLNAGVTGVADVTYEGELISKRVGLFTVESDFSVCPYHRDVLGINWRQKALCQYPIHEGKAKPYRSFTTTMSRRMLADFGVLVPIGSGICRKCNGEYLKAYTSCTEKKDINGNGMDIEIDDPNEDNPNVNKFSKLVVTTDMTDEEDEQCNYTLRTRKTNLSAFDKVNVVRTVIHSNLIKLYKLYCADNDFTPLSDSTLYQILKSCEASKRKCLKGLDNIAVDGTTAFDNILSLISKLNKTEDWKSKVKSKLLNSRLYLKTEYKLHIKREDECAFHCLQYSLSDPKVGALSVRCEHLHQKECDRCLLLGDIVEEVRLAILSSCPEDQEAFLQDLEISTRQIEDWRSHILRTINQDDARFDLLNSIKGNEVIIIMDWAMKYLPQMFRERMKDFFGQKGMHWHVCVAIIKDEDNSLKHKTFTHIMDHVKQDFFAVLSLLEHTLFSIKKQLPQITEAYLRSDNAGCYHCGQLWLAIPCPTQ</sequence>
<name>A0A8S3T728_MYTED</name>
<protein>
    <submittedName>
        <fullName evidence="1">Uncharacterized protein</fullName>
    </submittedName>
</protein>